<evidence type="ECO:0000313" key="1">
    <source>
        <dbReference type="EMBL" id="CAA2984913.1"/>
    </source>
</evidence>
<keyword evidence="2" id="KW-1185">Reference proteome</keyword>
<sequence>MSRTRLGRAKDAAWFSGISSVQATFGTRPGCDWDTTLFSGISRQFVGTVCKQCSGRFPATLRTQADFQPNDGSTVCRPCQGRKHVPKHSGQFLGHGVNAIFGISHGHDRDAT</sequence>
<dbReference type="Gramene" id="OE9A089036T1">
    <property type="protein sequence ID" value="OE9A089036C1"/>
    <property type="gene ID" value="OE9A089036"/>
</dbReference>
<gene>
    <name evidence="1" type="ORF">OLEA9_A089036</name>
</gene>
<organism evidence="1 2">
    <name type="scientific">Olea europaea subsp. europaea</name>
    <dbReference type="NCBI Taxonomy" id="158383"/>
    <lineage>
        <taxon>Eukaryota</taxon>
        <taxon>Viridiplantae</taxon>
        <taxon>Streptophyta</taxon>
        <taxon>Embryophyta</taxon>
        <taxon>Tracheophyta</taxon>
        <taxon>Spermatophyta</taxon>
        <taxon>Magnoliopsida</taxon>
        <taxon>eudicotyledons</taxon>
        <taxon>Gunneridae</taxon>
        <taxon>Pentapetalae</taxon>
        <taxon>asterids</taxon>
        <taxon>lamiids</taxon>
        <taxon>Lamiales</taxon>
        <taxon>Oleaceae</taxon>
        <taxon>Oleeae</taxon>
        <taxon>Olea</taxon>
    </lineage>
</organism>
<name>A0A8S0S044_OLEEU</name>
<accession>A0A8S0S044</accession>
<proteinExistence type="predicted"/>
<protein>
    <submittedName>
        <fullName evidence="1">Uncharacterized protein</fullName>
    </submittedName>
</protein>
<evidence type="ECO:0000313" key="2">
    <source>
        <dbReference type="Proteomes" id="UP000594638"/>
    </source>
</evidence>
<comment type="caution">
    <text evidence="1">The sequence shown here is derived from an EMBL/GenBank/DDBJ whole genome shotgun (WGS) entry which is preliminary data.</text>
</comment>
<dbReference type="EMBL" id="CACTIH010003782">
    <property type="protein sequence ID" value="CAA2984913.1"/>
    <property type="molecule type" value="Genomic_DNA"/>
</dbReference>
<dbReference type="AlphaFoldDB" id="A0A8S0S044"/>
<reference evidence="1 2" key="1">
    <citation type="submission" date="2019-12" db="EMBL/GenBank/DDBJ databases">
        <authorList>
            <person name="Alioto T."/>
            <person name="Alioto T."/>
            <person name="Gomez Garrido J."/>
        </authorList>
    </citation>
    <scope>NUCLEOTIDE SEQUENCE [LARGE SCALE GENOMIC DNA]</scope>
</reference>
<dbReference type="Proteomes" id="UP000594638">
    <property type="component" value="Unassembled WGS sequence"/>
</dbReference>